<dbReference type="Pfam" id="PF00041">
    <property type="entry name" value="fn3"/>
    <property type="match status" value="1"/>
</dbReference>
<proteinExistence type="predicted"/>
<dbReference type="InterPro" id="IPR003961">
    <property type="entry name" value="FN3_dom"/>
</dbReference>
<sequence>MIRISNGTLVDIKNKTRCGFQFVVSMFRSLNGKAIMSNTEITSLFLGLTISERERERERDVATLPATRAMIRFIILIEPSEEPKEISCRARSYTSVACRVELPYSTGRNGYIDGYEVSYREVDTEEWDRIYVGNNAILSYVGDIREFFISDLLPNTMYYLNVSLYNNVSNSIRVGPFLSVGLVATSNPVPGAPSQLILSTINSNSITASWSLPSRLDSEVTNYELILSQLSGPTHKLKLLVLDLNSSVSSYTFSGLDADTSYSVSVAAGNSNGLGFEMENQTTLNPGPPSPPNFRISIYGSTVFLEFSPGATGGSPILSYRLEYSWNGENWLEINTFNSSARKYSTRSLPPGTFLIRAVVVTLLGEAGSEELIIIIPDRSLLNELSVQIVIGVAVLLLILSVIAATGCICILYIRRKSRINYKFSRNNILPKINTQHYSSDSIQDSWDETCNEQVRTQYLTEEQIVIGTPPDYGNFEIGSTVQSIEGIFTPVYLTTSHLLHLSPSISSLQKPFKNDCSLYPVWSKPPLFESPAHEPVPTTESRSYVDMKALQLEEEKKSTCIESSTISDGDEQTVSELPEEQYSPPKIFQNHYQMSLTPVTPGTILDSPYQEEHRLPYDPMFANTSEWSISTTETDPRCQTFV</sequence>
<dbReference type="PROSITE" id="PS50853">
    <property type="entry name" value="FN3"/>
    <property type="match status" value="2"/>
</dbReference>
<dbReference type="InterPro" id="IPR013783">
    <property type="entry name" value="Ig-like_fold"/>
</dbReference>
<dbReference type="InterPro" id="IPR036116">
    <property type="entry name" value="FN3_sf"/>
</dbReference>
<feature type="domain" description="Fibronectin type-III" evidence="3">
    <location>
        <begin position="192"/>
        <end position="289"/>
    </location>
</feature>
<dbReference type="AlphaFoldDB" id="A0AAV7JC82"/>
<dbReference type="EMBL" id="JAKMXF010000354">
    <property type="protein sequence ID" value="KAI6646379.1"/>
    <property type="molecule type" value="Genomic_DNA"/>
</dbReference>
<dbReference type="PANTHER" id="PTHR13817:SF166">
    <property type="entry name" value="NEURONAL IGCAM-RELATED"/>
    <property type="match status" value="1"/>
</dbReference>
<dbReference type="CDD" id="cd00063">
    <property type="entry name" value="FN3"/>
    <property type="match status" value="3"/>
</dbReference>
<evidence type="ECO:0000256" key="1">
    <source>
        <dbReference type="ARBA" id="ARBA00022737"/>
    </source>
</evidence>
<keyword evidence="1" id="KW-0677">Repeat</keyword>
<feature type="domain" description="Fibronectin type-III" evidence="3">
    <location>
        <begin position="82"/>
        <end position="188"/>
    </location>
</feature>
<protein>
    <submittedName>
        <fullName evidence="4">Receptor-type tyrosine-protein phosphatase F isoform X6</fullName>
    </submittedName>
</protein>
<name>A0AAV7JC82_9METZ</name>
<evidence type="ECO:0000259" key="3">
    <source>
        <dbReference type="PROSITE" id="PS50853"/>
    </source>
</evidence>
<dbReference type="Proteomes" id="UP001165289">
    <property type="component" value="Unassembled WGS sequence"/>
</dbReference>
<evidence type="ECO:0000313" key="5">
    <source>
        <dbReference type="Proteomes" id="UP001165289"/>
    </source>
</evidence>
<keyword evidence="2" id="KW-0472">Membrane</keyword>
<keyword evidence="5" id="KW-1185">Reference proteome</keyword>
<gene>
    <name evidence="4" type="ORF">LOD99_12499</name>
</gene>
<evidence type="ECO:0000256" key="2">
    <source>
        <dbReference type="SAM" id="Phobius"/>
    </source>
</evidence>
<feature type="transmembrane region" description="Helical" evidence="2">
    <location>
        <begin position="389"/>
        <end position="414"/>
    </location>
</feature>
<dbReference type="Gene3D" id="2.60.40.10">
    <property type="entry name" value="Immunoglobulins"/>
    <property type="match status" value="3"/>
</dbReference>
<dbReference type="InterPro" id="IPR050964">
    <property type="entry name" value="Striated_Muscle_Regulatory"/>
</dbReference>
<evidence type="ECO:0000313" key="4">
    <source>
        <dbReference type="EMBL" id="KAI6646379.1"/>
    </source>
</evidence>
<dbReference type="SMART" id="SM00060">
    <property type="entry name" value="FN3"/>
    <property type="match status" value="3"/>
</dbReference>
<dbReference type="SUPFAM" id="SSF49265">
    <property type="entry name" value="Fibronectin type III"/>
    <property type="match status" value="2"/>
</dbReference>
<comment type="caution">
    <text evidence="4">The sequence shown here is derived from an EMBL/GenBank/DDBJ whole genome shotgun (WGS) entry which is preliminary data.</text>
</comment>
<keyword evidence="2" id="KW-0812">Transmembrane</keyword>
<organism evidence="4 5">
    <name type="scientific">Oopsacas minuta</name>
    <dbReference type="NCBI Taxonomy" id="111878"/>
    <lineage>
        <taxon>Eukaryota</taxon>
        <taxon>Metazoa</taxon>
        <taxon>Porifera</taxon>
        <taxon>Hexactinellida</taxon>
        <taxon>Hexasterophora</taxon>
        <taxon>Lyssacinosida</taxon>
        <taxon>Leucopsacidae</taxon>
        <taxon>Oopsacas</taxon>
    </lineage>
</organism>
<keyword evidence="2" id="KW-1133">Transmembrane helix</keyword>
<keyword evidence="4" id="KW-0675">Receptor</keyword>
<reference evidence="4 5" key="1">
    <citation type="journal article" date="2023" name="BMC Biol.">
        <title>The compact genome of the sponge Oopsacas minuta (Hexactinellida) is lacking key metazoan core genes.</title>
        <authorList>
            <person name="Santini S."/>
            <person name="Schenkelaars Q."/>
            <person name="Jourda C."/>
            <person name="Duchesne M."/>
            <person name="Belahbib H."/>
            <person name="Rocher C."/>
            <person name="Selva M."/>
            <person name="Riesgo A."/>
            <person name="Vervoort M."/>
            <person name="Leys S.P."/>
            <person name="Kodjabachian L."/>
            <person name="Le Bivic A."/>
            <person name="Borchiellini C."/>
            <person name="Claverie J.M."/>
            <person name="Renard E."/>
        </authorList>
    </citation>
    <scope>NUCLEOTIDE SEQUENCE [LARGE SCALE GENOMIC DNA]</scope>
    <source>
        <strain evidence="4">SPO-2</strain>
    </source>
</reference>
<accession>A0AAV7JC82</accession>
<dbReference type="PANTHER" id="PTHR13817">
    <property type="entry name" value="TITIN"/>
    <property type="match status" value="1"/>
</dbReference>